<sequence length="103" mass="11660">MRNKPSNARSNPQQKKYETSSSNYLYLIGRMVGGQLTDELRLEAQFGGGPRRRRWCAKNRAAEDKWEFCATGAQTLSNSARVPTFSCQTCAHACKTKWKQPTT</sequence>
<dbReference type="EMBL" id="AGNK02001641">
    <property type="status" value="NOT_ANNOTATED_CDS"/>
    <property type="molecule type" value="Genomic_DNA"/>
</dbReference>
<organism evidence="1 2">
    <name type="scientific">Setaria italica</name>
    <name type="common">Foxtail millet</name>
    <name type="synonym">Panicum italicum</name>
    <dbReference type="NCBI Taxonomy" id="4555"/>
    <lineage>
        <taxon>Eukaryota</taxon>
        <taxon>Viridiplantae</taxon>
        <taxon>Streptophyta</taxon>
        <taxon>Embryophyta</taxon>
        <taxon>Tracheophyta</taxon>
        <taxon>Spermatophyta</taxon>
        <taxon>Magnoliopsida</taxon>
        <taxon>Liliopsida</taxon>
        <taxon>Poales</taxon>
        <taxon>Poaceae</taxon>
        <taxon>PACMAD clade</taxon>
        <taxon>Panicoideae</taxon>
        <taxon>Panicodae</taxon>
        <taxon>Paniceae</taxon>
        <taxon>Cenchrinae</taxon>
        <taxon>Setaria</taxon>
    </lineage>
</organism>
<dbReference type="Gramene" id="KQL15048">
    <property type="protein sequence ID" value="KQL15048"/>
    <property type="gene ID" value="SETIT_023746mg"/>
</dbReference>
<name>K3ZB25_SETIT</name>
<dbReference type="HOGENOM" id="CLU_2268482_0_0_1"/>
<reference evidence="2" key="1">
    <citation type="journal article" date="2012" name="Nat. Biotechnol.">
        <title>Reference genome sequence of the model plant Setaria.</title>
        <authorList>
            <person name="Bennetzen J.L."/>
            <person name="Schmutz J."/>
            <person name="Wang H."/>
            <person name="Percifield R."/>
            <person name="Hawkins J."/>
            <person name="Pontaroli A.C."/>
            <person name="Estep M."/>
            <person name="Feng L."/>
            <person name="Vaughn J.N."/>
            <person name="Grimwood J."/>
            <person name="Jenkins J."/>
            <person name="Barry K."/>
            <person name="Lindquist E."/>
            <person name="Hellsten U."/>
            <person name="Deshpande S."/>
            <person name="Wang X."/>
            <person name="Wu X."/>
            <person name="Mitros T."/>
            <person name="Triplett J."/>
            <person name="Yang X."/>
            <person name="Ye C.Y."/>
            <person name="Mauro-Herrera M."/>
            <person name="Wang L."/>
            <person name="Li P."/>
            <person name="Sharma M."/>
            <person name="Sharma R."/>
            <person name="Ronald P.C."/>
            <person name="Panaud O."/>
            <person name="Kellogg E.A."/>
            <person name="Brutnell T.P."/>
            <person name="Doust A.N."/>
            <person name="Tuskan G.A."/>
            <person name="Rokhsar D."/>
            <person name="Devos K.M."/>
        </authorList>
    </citation>
    <scope>NUCLEOTIDE SEQUENCE [LARGE SCALE GENOMIC DNA]</scope>
    <source>
        <strain evidence="2">cv. Yugu1</strain>
    </source>
</reference>
<keyword evidence="2" id="KW-1185">Reference proteome</keyword>
<dbReference type="AlphaFoldDB" id="K3ZB25"/>
<reference evidence="1" key="2">
    <citation type="submission" date="2018-08" db="UniProtKB">
        <authorList>
            <consortium name="EnsemblPlants"/>
        </authorList>
    </citation>
    <scope>IDENTIFICATION</scope>
    <source>
        <strain evidence="1">Yugu1</strain>
    </source>
</reference>
<evidence type="ECO:0000313" key="1">
    <source>
        <dbReference type="EnsemblPlants" id="KQL15048"/>
    </source>
</evidence>
<accession>K3ZB25</accession>
<proteinExistence type="predicted"/>
<dbReference type="InParanoid" id="K3ZB25"/>
<evidence type="ECO:0000313" key="2">
    <source>
        <dbReference type="Proteomes" id="UP000004995"/>
    </source>
</evidence>
<dbReference type="Proteomes" id="UP000004995">
    <property type="component" value="Unassembled WGS sequence"/>
</dbReference>
<protein>
    <submittedName>
        <fullName evidence="1">Uncharacterized protein</fullName>
    </submittedName>
</protein>
<dbReference type="EnsemblPlants" id="KQL15048">
    <property type="protein sequence ID" value="KQL15048"/>
    <property type="gene ID" value="SETIT_023746mg"/>
</dbReference>